<dbReference type="PANTHER" id="PTHR13906">
    <property type="entry name" value="PORCUPINE"/>
    <property type="match status" value="1"/>
</dbReference>
<dbReference type="EMBL" id="NIRI02000042">
    <property type="protein sequence ID" value="KAG5447548.1"/>
    <property type="molecule type" value="Genomic_DNA"/>
</dbReference>
<organism evidence="1 2">
    <name type="scientific">Clonorchis sinensis</name>
    <name type="common">Chinese liver fluke</name>
    <dbReference type="NCBI Taxonomy" id="79923"/>
    <lineage>
        <taxon>Eukaryota</taxon>
        <taxon>Metazoa</taxon>
        <taxon>Spiralia</taxon>
        <taxon>Lophotrochozoa</taxon>
        <taxon>Platyhelminthes</taxon>
        <taxon>Trematoda</taxon>
        <taxon>Digenea</taxon>
        <taxon>Opisthorchiida</taxon>
        <taxon>Opisthorchiata</taxon>
        <taxon>Opisthorchiidae</taxon>
        <taxon>Clonorchis</taxon>
    </lineage>
</organism>
<gene>
    <name evidence="1" type="ORF">CSKR_101321</name>
</gene>
<dbReference type="Pfam" id="PF03062">
    <property type="entry name" value="MBOAT"/>
    <property type="match status" value="1"/>
</dbReference>
<dbReference type="GO" id="GO:0016055">
    <property type="term" value="P:Wnt signaling pathway"/>
    <property type="evidence" value="ECO:0007669"/>
    <property type="project" value="UniProtKB-KW"/>
</dbReference>
<dbReference type="PANTHER" id="PTHR13906:SF12">
    <property type="entry name" value="PROTEIN-SERINE O-PALMITOLEOYLTRANSFERASE PORCUPINE"/>
    <property type="match status" value="1"/>
</dbReference>
<evidence type="ECO:0000313" key="2">
    <source>
        <dbReference type="Proteomes" id="UP000286415"/>
    </source>
</evidence>
<evidence type="ECO:0000313" key="1">
    <source>
        <dbReference type="EMBL" id="KAG5447548.1"/>
    </source>
</evidence>
<reference evidence="1 2" key="2">
    <citation type="journal article" date="2021" name="Genomics">
        <title>High-quality reference genome for Clonorchis sinensis.</title>
        <authorList>
            <person name="Young N.D."/>
            <person name="Stroehlein A.J."/>
            <person name="Kinkar L."/>
            <person name="Wang T."/>
            <person name="Sohn W.M."/>
            <person name="Chang B.C.H."/>
            <person name="Kaur P."/>
            <person name="Weisz D."/>
            <person name="Dudchenko O."/>
            <person name="Aiden E.L."/>
            <person name="Korhonen P.K."/>
            <person name="Gasser R.B."/>
        </authorList>
    </citation>
    <scope>NUCLEOTIDE SEQUENCE [LARGE SCALE GENOMIC DNA]</scope>
    <source>
        <strain evidence="1">Cs-k2</strain>
    </source>
</reference>
<proteinExistence type="predicted"/>
<comment type="caution">
    <text evidence="1">The sequence shown here is derived from an EMBL/GenBank/DDBJ whole genome shotgun (WGS) entry which is preliminary data.</text>
</comment>
<dbReference type="GO" id="GO:0005783">
    <property type="term" value="C:endoplasmic reticulum"/>
    <property type="evidence" value="ECO:0007669"/>
    <property type="project" value="TreeGrafter"/>
</dbReference>
<protein>
    <submittedName>
        <fullName evidence="1">Protein-serine O-palmitoleoyltransferase porcupine</fullName>
    </submittedName>
</protein>
<sequence length="526" mass="59505">MTEEDNSLTLTLETMDLSSWDESLLNEMEHELLSFESYWSSLLGELFSCCHSVLVQIVWKVSIVLSLCLLCRVTHMLSYACFKWQGRSHLVPAVLNQFLEILSGLFLLHCFYDERYSVVLSLVGCLGLVFALKPLRGTVLPVLTVCAAVLSYCEFAMDPEQWHQQRGSVMIVIMKAVSFSFDLKEHAEGHLSEPASDNRRLTSTFAAYRLISWLAYSLCPASLIFGPWFSFFRHQQRLFQKHSHEPTGWCSIRLLVRSFAHVLSALTCALFSLLWSTCLSSLALSQLDNETYYYKWLNAYLASQSFRFSNYFVSYSSEAFLAALGIGYINMDSTTELTAPTSSSRTSSNGPIHVTHMLSIEFPRSLVDVVVNWNLPMHSWLKQHVYKPIRIYGHVQAILTTYVASSLLHGLNFQLSAVLLSIGMFAYIEFVLREKLSAHWNACVASRSCGPNCGHANKSQLWVQLCNLGFSCLAAFQLAYLAVMFDSSEQQAQGYSMRHVLSKWSELGFVGHYVALATYLFAQCLQ</sequence>
<dbReference type="GO" id="GO:0030258">
    <property type="term" value="P:lipid modification"/>
    <property type="evidence" value="ECO:0007669"/>
    <property type="project" value="TreeGrafter"/>
</dbReference>
<dbReference type="STRING" id="79923.G7YS04"/>
<dbReference type="GO" id="GO:1990698">
    <property type="term" value="F:palmitoleoyltransferase activity"/>
    <property type="evidence" value="ECO:0007669"/>
    <property type="project" value="UniProtKB-EC"/>
</dbReference>
<name>A0A8T1MF29_CLOSI</name>
<reference evidence="1 2" key="1">
    <citation type="journal article" date="2018" name="Biotechnol. Adv.">
        <title>Improved genomic resources and new bioinformatic workflow for the carcinogenic parasite Clonorchis sinensis: Biotechnological implications.</title>
        <authorList>
            <person name="Wang D."/>
            <person name="Korhonen P.K."/>
            <person name="Gasser R.B."/>
            <person name="Young N.D."/>
        </authorList>
    </citation>
    <scope>NUCLEOTIDE SEQUENCE [LARGE SCALE GENOMIC DNA]</scope>
    <source>
        <strain evidence="1">Cs-k2</strain>
    </source>
</reference>
<dbReference type="GO" id="GO:0016020">
    <property type="term" value="C:membrane"/>
    <property type="evidence" value="ECO:0007669"/>
    <property type="project" value="UniProtKB-SubCell"/>
</dbReference>
<accession>A0A8T1MF29</accession>
<dbReference type="GO" id="GO:0061355">
    <property type="term" value="P:Wnt protein secretion"/>
    <property type="evidence" value="ECO:0007669"/>
    <property type="project" value="TreeGrafter"/>
</dbReference>
<dbReference type="OrthoDB" id="6233550at2759"/>
<keyword evidence="2" id="KW-1185">Reference proteome</keyword>
<dbReference type="Proteomes" id="UP000286415">
    <property type="component" value="Unassembled WGS sequence"/>
</dbReference>
<dbReference type="InterPro" id="IPR004299">
    <property type="entry name" value="MBOAT_fam"/>
</dbReference>
<dbReference type="GO" id="GO:0017147">
    <property type="term" value="F:Wnt-protein binding"/>
    <property type="evidence" value="ECO:0007669"/>
    <property type="project" value="TreeGrafter"/>
</dbReference>
<dbReference type="InterPro" id="IPR049941">
    <property type="entry name" value="LPLAT_7/PORCN-like"/>
</dbReference>